<feature type="region of interest" description="Disordered" evidence="7">
    <location>
        <begin position="681"/>
        <end position="707"/>
    </location>
</feature>
<dbReference type="InterPro" id="IPR003018">
    <property type="entry name" value="GAF"/>
</dbReference>
<evidence type="ECO:0000256" key="3">
    <source>
        <dbReference type="ARBA" id="ARBA00022553"/>
    </source>
</evidence>
<feature type="compositionally biased region" description="Polar residues" evidence="7">
    <location>
        <begin position="503"/>
        <end position="517"/>
    </location>
</feature>
<comment type="catalytic activity">
    <reaction evidence="1">
        <text>ATP + protein L-histidine = ADP + protein N-phospho-L-histidine.</text>
        <dbReference type="EC" id="2.7.13.3"/>
    </reaction>
</comment>
<feature type="compositionally biased region" description="Basic and acidic residues" evidence="7">
    <location>
        <begin position="750"/>
        <end position="760"/>
    </location>
</feature>
<feature type="region of interest" description="Disordered" evidence="7">
    <location>
        <begin position="734"/>
        <end position="760"/>
    </location>
</feature>
<keyword evidence="4" id="KW-0808">Transferase</keyword>
<dbReference type="InterPro" id="IPR011006">
    <property type="entry name" value="CheY-like_superfamily"/>
</dbReference>
<dbReference type="Gene3D" id="3.30.565.10">
    <property type="entry name" value="Histidine kinase-like ATPase, C-terminal domain"/>
    <property type="match status" value="1"/>
</dbReference>
<evidence type="ECO:0000256" key="7">
    <source>
        <dbReference type="SAM" id="MobiDB-lite"/>
    </source>
</evidence>
<evidence type="ECO:0000256" key="6">
    <source>
        <dbReference type="PROSITE-ProRule" id="PRU00169"/>
    </source>
</evidence>
<evidence type="ECO:0000256" key="2">
    <source>
        <dbReference type="ARBA" id="ARBA00012438"/>
    </source>
</evidence>
<feature type="compositionally biased region" description="Polar residues" evidence="7">
    <location>
        <begin position="411"/>
        <end position="423"/>
    </location>
</feature>
<dbReference type="InterPro" id="IPR003661">
    <property type="entry name" value="HisK_dim/P_dom"/>
</dbReference>
<feature type="domain" description="Histidine kinase" evidence="8">
    <location>
        <begin position="621"/>
        <end position="904"/>
    </location>
</feature>
<keyword evidence="5" id="KW-0418">Kinase</keyword>
<evidence type="ECO:0000313" key="11">
    <source>
        <dbReference type="Proteomes" id="UP001172673"/>
    </source>
</evidence>
<feature type="compositionally biased region" description="Basic and acidic residues" evidence="7">
    <location>
        <begin position="341"/>
        <end position="351"/>
    </location>
</feature>
<proteinExistence type="predicted"/>
<dbReference type="Pfam" id="PF02518">
    <property type="entry name" value="HATPase_c"/>
    <property type="match status" value="1"/>
</dbReference>
<dbReference type="PROSITE" id="PS50110">
    <property type="entry name" value="RESPONSE_REGULATORY"/>
    <property type="match status" value="1"/>
</dbReference>
<dbReference type="InterPro" id="IPR036890">
    <property type="entry name" value="HATPase_C_sf"/>
</dbReference>
<dbReference type="InterPro" id="IPR003594">
    <property type="entry name" value="HATPase_dom"/>
</dbReference>
<dbReference type="SUPFAM" id="SSF47384">
    <property type="entry name" value="Homodimeric domain of signal transducing histidine kinase"/>
    <property type="match status" value="1"/>
</dbReference>
<dbReference type="Gene3D" id="3.30.450.40">
    <property type="match status" value="1"/>
</dbReference>
<evidence type="ECO:0000259" key="9">
    <source>
        <dbReference type="PROSITE" id="PS50110"/>
    </source>
</evidence>
<feature type="compositionally biased region" description="Polar residues" evidence="7">
    <location>
        <begin position="1157"/>
        <end position="1167"/>
    </location>
</feature>
<gene>
    <name evidence="10" type="ORF">H2200_013228</name>
</gene>
<feature type="region of interest" description="Disordered" evidence="7">
    <location>
        <begin position="502"/>
        <end position="531"/>
    </location>
</feature>
<dbReference type="PANTHER" id="PTHR43047:SF72">
    <property type="entry name" value="OSMOSENSING HISTIDINE PROTEIN KINASE SLN1"/>
    <property type="match status" value="1"/>
</dbReference>
<feature type="compositionally biased region" description="Polar residues" evidence="7">
    <location>
        <begin position="734"/>
        <end position="749"/>
    </location>
</feature>
<evidence type="ECO:0000259" key="8">
    <source>
        <dbReference type="PROSITE" id="PS50109"/>
    </source>
</evidence>
<dbReference type="SMART" id="SM00387">
    <property type="entry name" value="HATPase_c"/>
    <property type="match status" value="1"/>
</dbReference>
<dbReference type="FunFam" id="1.10.287.130:FF:000023">
    <property type="entry name" value="Sensor histidine kinase/response regulator, putative"/>
    <property type="match status" value="1"/>
</dbReference>
<dbReference type="CDD" id="cd00082">
    <property type="entry name" value="HisKA"/>
    <property type="match status" value="1"/>
</dbReference>
<dbReference type="FunFam" id="3.30.450.40:FF:000083">
    <property type="entry name" value="Sensor histidine kinase/response regulator, putative (AFU_orthologue AFUA_4G00660)"/>
    <property type="match status" value="1"/>
</dbReference>
<dbReference type="SUPFAM" id="SSF55874">
    <property type="entry name" value="ATPase domain of HSP90 chaperone/DNA topoisomerase II/histidine kinase"/>
    <property type="match status" value="1"/>
</dbReference>
<feature type="region of interest" description="Disordered" evidence="7">
    <location>
        <begin position="282"/>
        <end position="355"/>
    </location>
</feature>
<dbReference type="SMART" id="SM00388">
    <property type="entry name" value="HisKA"/>
    <property type="match status" value="1"/>
</dbReference>
<keyword evidence="11" id="KW-1185">Reference proteome</keyword>
<dbReference type="PRINTS" id="PR00344">
    <property type="entry name" value="BCTRLSENSOR"/>
</dbReference>
<dbReference type="Proteomes" id="UP001172673">
    <property type="component" value="Unassembled WGS sequence"/>
</dbReference>
<comment type="caution">
    <text evidence="10">The sequence shown here is derived from an EMBL/GenBank/DDBJ whole genome shotgun (WGS) entry which is preliminary data.</text>
</comment>
<dbReference type="GO" id="GO:0005886">
    <property type="term" value="C:plasma membrane"/>
    <property type="evidence" value="ECO:0007669"/>
    <property type="project" value="TreeGrafter"/>
</dbReference>
<dbReference type="Gene3D" id="3.40.50.2300">
    <property type="match status" value="1"/>
</dbReference>
<evidence type="ECO:0000313" key="10">
    <source>
        <dbReference type="EMBL" id="KAJ9602373.1"/>
    </source>
</evidence>
<dbReference type="PROSITE" id="PS50109">
    <property type="entry name" value="HIS_KIN"/>
    <property type="match status" value="1"/>
</dbReference>
<keyword evidence="3 6" id="KW-0597">Phosphoprotein</keyword>
<feature type="region of interest" description="Disordered" evidence="7">
    <location>
        <begin position="392"/>
        <end position="449"/>
    </location>
</feature>
<dbReference type="EMBL" id="JAPDRK010000027">
    <property type="protein sequence ID" value="KAJ9602373.1"/>
    <property type="molecule type" value="Genomic_DNA"/>
</dbReference>
<organism evidence="10 11">
    <name type="scientific">Cladophialophora chaetospira</name>
    <dbReference type="NCBI Taxonomy" id="386627"/>
    <lineage>
        <taxon>Eukaryota</taxon>
        <taxon>Fungi</taxon>
        <taxon>Dikarya</taxon>
        <taxon>Ascomycota</taxon>
        <taxon>Pezizomycotina</taxon>
        <taxon>Eurotiomycetes</taxon>
        <taxon>Chaetothyriomycetidae</taxon>
        <taxon>Chaetothyriales</taxon>
        <taxon>Herpotrichiellaceae</taxon>
        <taxon>Cladophialophora</taxon>
    </lineage>
</organism>
<feature type="domain" description="Response regulatory" evidence="9">
    <location>
        <begin position="1201"/>
        <end position="1322"/>
    </location>
</feature>
<feature type="compositionally biased region" description="Basic and acidic residues" evidence="7">
    <location>
        <begin position="1108"/>
        <end position="1121"/>
    </location>
</feature>
<dbReference type="InterPro" id="IPR036097">
    <property type="entry name" value="HisK_dim/P_sf"/>
</dbReference>
<dbReference type="Pfam" id="PF01590">
    <property type="entry name" value="GAF"/>
    <property type="match status" value="1"/>
</dbReference>
<dbReference type="InterPro" id="IPR029016">
    <property type="entry name" value="GAF-like_dom_sf"/>
</dbReference>
<dbReference type="CDD" id="cd17546">
    <property type="entry name" value="REC_hyHK_CKI1_RcsC-like"/>
    <property type="match status" value="1"/>
</dbReference>
<dbReference type="Pfam" id="PF00072">
    <property type="entry name" value="Response_reg"/>
    <property type="match status" value="1"/>
</dbReference>
<feature type="compositionally biased region" description="Basic and acidic residues" evidence="7">
    <location>
        <begin position="521"/>
        <end position="531"/>
    </location>
</feature>
<dbReference type="SUPFAM" id="SSF55781">
    <property type="entry name" value="GAF domain-like"/>
    <property type="match status" value="1"/>
</dbReference>
<reference evidence="10" key="1">
    <citation type="submission" date="2022-10" db="EMBL/GenBank/DDBJ databases">
        <title>Culturing micro-colonial fungi from biological soil crusts in the Mojave desert and describing Neophaeococcomyces mojavensis, and introducing the new genera and species Taxawa tesnikishii.</title>
        <authorList>
            <person name="Kurbessoian T."/>
            <person name="Stajich J.E."/>
        </authorList>
    </citation>
    <scope>NUCLEOTIDE SEQUENCE</scope>
    <source>
        <strain evidence="10">TK_41</strain>
    </source>
</reference>
<feature type="modified residue" description="4-aspartylphosphate" evidence="6">
    <location>
        <position position="1254"/>
    </location>
</feature>
<dbReference type="PANTHER" id="PTHR43047">
    <property type="entry name" value="TWO-COMPONENT HISTIDINE PROTEIN KINASE"/>
    <property type="match status" value="1"/>
</dbReference>
<dbReference type="GO" id="GO:0009927">
    <property type="term" value="F:histidine phosphotransfer kinase activity"/>
    <property type="evidence" value="ECO:0007669"/>
    <property type="project" value="TreeGrafter"/>
</dbReference>
<dbReference type="InterPro" id="IPR001789">
    <property type="entry name" value="Sig_transdc_resp-reg_receiver"/>
</dbReference>
<dbReference type="GO" id="GO:0000155">
    <property type="term" value="F:phosphorelay sensor kinase activity"/>
    <property type="evidence" value="ECO:0007669"/>
    <property type="project" value="InterPro"/>
</dbReference>
<evidence type="ECO:0000256" key="5">
    <source>
        <dbReference type="ARBA" id="ARBA00022777"/>
    </source>
</evidence>
<name>A0AA39CBK0_9EURO</name>
<feature type="region of interest" description="Disordered" evidence="7">
    <location>
        <begin position="1108"/>
        <end position="1182"/>
    </location>
</feature>
<evidence type="ECO:0000256" key="1">
    <source>
        <dbReference type="ARBA" id="ARBA00000085"/>
    </source>
</evidence>
<sequence>MASERARERAVHKYYQSWLESSVGNKANAGSGELRRFHQDGTSLSASKDKALIAFAQLGCLRLNAKRGIVTLLSTSRQYILAEATKTISLNAEHVNHDPGDELWFGNASLPRSQGISESALAPGMYTATGPDGGEHTAPAFVINDIMLDSRYSNRGYAGNGVRFYCGVPIVTTSGYAIGVYTVTDEKPREGLTSQELRFMQDMASVVMDHLETVQNDSARFRGESLVVGLGRFIQGESTIYQDRSQSSDSPATLENGKVDLPVQHTEATAVQFRGMTITSADPSLLRDRDKSKKGRLRRSSVTEETMNTLDPPFQTDANPGNEDKRQLNEAAQPRSSTLVLEDKGPADKLDSSQPQDIEQLFSRAANILRECAGADGVVFYDAVSNNFAKGPGLSSSADVRNPSAKARAASESSGENTSTDNMSDYSDRSTSASSGFSDDGQPVHLLSSRGRRTRMLGYSLDVSNDSTATVNTIETLGLTEQSLRRFIRRYPHGKTFCFSQDGEVSSDSDQTNSLSGISAAEHHPEGYTKDAKVRKSSKSVAKELIHVVPGARSVVWLPLWDFTKQRWSVGTFLWSRNPERLLSAQEDLTYLRTFGSCIMGEIARLETLAADTARTTFIANISHELRSPLHGILGSIEFLQETPLNAFQSGMMTAVETCGKTLLDTVDHVLEYAKINNLSKTHSEKRKRGKRRQDRRDSKGRKSGESALDGDFDLAVIVEEVVEAVYAGQTFRSAQQNEDQDTLSPKTQSHNDDSPETTRKLIERGSTKYSGAVRVVLSIEKHDSWLVHGQPGAIRRIVMNLFGNSLKFTEKGVIEVSLTTNMQAVKSNRIFCITVKDTGKGMAPDFLRNHAFTAFAQESRFSVGTGLGLNIVRQIVNSLGGKIEVSSHPGVGTEIKVWLTLPKNPSLPPRHTNDNLLANVSQKTTGQTLCILNPKTREVEERKRMSDPGLLVESALQDLAKTWFGMHTMHSSTMGNVSADFFVYAKPPPIEYLLEHHGLHARHTEVPVIIMATNAFESSSLLANGIHKLTDLGRIVEVMAQPCGPQKLAKVLHRAMIRLAQLARDPQNRQTTNAANAEVIDDRRIAESYLGDSDSSHQNMEIRLKRDHADHQQPGERRPENSNLPSEDVNNESENHHFFLTPKSSAPGSDKGPSEIGSTVSLSPGRQTRPPMPTRSTMGLSSTDLDEAILSPTPNPEAPRILLVDDNDINLNLLVAFMRKASLPYETAKDGLQALEAYKKAAAGHIFRHILMDISMPVMDGITSTREIRRFEKKEGLQPANIIALTGQASEATRDELFKAGGDKFLTKPIKFKELMKLLKG</sequence>
<dbReference type="SUPFAM" id="SSF52172">
    <property type="entry name" value="CheY-like"/>
    <property type="match status" value="1"/>
</dbReference>
<dbReference type="Gene3D" id="1.10.287.130">
    <property type="match status" value="1"/>
</dbReference>
<accession>A0AA39CBK0</accession>
<feature type="compositionally biased region" description="Basic and acidic residues" evidence="7">
    <location>
        <begin position="695"/>
        <end position="705"/>
    </location>
</feature>
<feature type="compositionally biased region" description="Basic residues" evidence="7">
    <location>
        <begin position="684"/>
        <end position="694"/>
    </location>
</feature>
<evidence type="ECO:0000256" key="4">
    <source>
        <dbReference type="ARBA" id="ARBA00022679"/>
    </source>
</evidence>
<dbReference type="InterPro" id="IPR005467">
    <property type="entry name" value="His_kinase_dom"/>
</dbReference>
<dbReference type="Pfam" id="PF00512">
    <property type="entry name" value="HisKA"/>
    <property type="match status" value="1"/>
</dbReference>
<dbReference type="SMART" id="SM00448">
    <property type="entry name" value="REC"/>
    <property type="match status" value="1"/>
</dbReference>
<dbReference type="InterPro" id="IPR004358">
    <property type="entry name" value="Sig_transdc_His_kin-like_C"/>
</dbReference>
<dbReference type="EC" id="2.7.13.3" evidence="2"/>
<protein>
    <recommendedName>
        <fullName evidence="2">histidine kinase</fullName>
        <ecNumber evidence="2">2.7.13.3</ecNumber>
    </recommendedName>
</protein>